<accession>A0A0C9V1Z4</accession>
<dbReference type="Gene3D" id="3.30.465.10">
    <property type="match status" value="1"/>
</dbReference>
<evidence type="ECO:0000259" key="6">
    <source>
        <dbReference type="PROSITE" id="PS51387"/>
    </source>
</evidence>
<dbReference type="InterPro" id="IPR036318">
    <property type="entry name" value="FAD-bd_PCMH-like_sf"/>
</dbReference>
<evidence type="ECO:0000256" key="3">
    <source>
        <dbReference type="ARBA" id="ARBA00022827"/>
    </source>
</evidence>
<dbReference type="EMBL" id="KN837240">
    <property type="protein sequence ID" value="KIJ31586.1"/>
    <property type="molecule type" value="Genomic_DNA"/>
</dbReference>
<evidence type="ECO:0000256" key="1">
    <source>
        <dbReference type="ARBA" id="ARBA00005466"/>
    </source>
</evidence>
<keyword evidence="4" id="KW-0560">Oxidoreductase</keyword>
<keyword evidence="5" id="KW-0732">Signal</keyword>
<protein>
    <recommendedName>
        <fullName evidence="6">FAD-binding PCMH-type domain-containing protein</fullName>
    </recommendedName>
</protein>
<feature type="chain" id="PRO_5002205140" description="FAD-binding PCMH-type domain-containing protein" evidence="5">
    <location>
        <begin position="21"/>
        <end position="483"/>
    </location>
</feature>
<sequence>MFRFAVLLTSLLYSIELAHGAAVSGNSAACSSLNRLLPGKVAFPGSAQYVSDNEHWASSSSQPSTCTVEPSTPQDVATIFGVVNQTRSEWAVKGGGHAFNPGFSSTPGVMVSLAQFKAINYNASSSSVEVGGGNIWDDVYAKLDPFGVTVVGGRVPGVGVGGFTLGGGYSWKTQKYGLACDNVIAFNLVTPTSQILTVTAQSHPDLFFGLKGGGNNFGIVTSFVLKTRPQGQVWGGTITWNGVIPAIQDAFVNFALTNNDPNAYFLAIYIVQEGNISTDAILFYDAPQPPNGTYDVLLNTPGFTSKNIGTRSFPDFVQNFFVPVATRQASHVVPVIGYTQKIVQTMVDQVQDLATLGLTTAPTDFTMFTLEPLHKDLYDAATNSAYPHTPAHPWTPMNVAIAFSNPALDNAAFAAAKKSAGIIQQVAIQEGQSSSDAILYPNYAGPLSDSKLIFGANLPLLQKIQAQTDPFNLVNLTTGFKFN</sequence>
<keyword evidence="8" id="KW-1185">Reference proteome</keyword>
<dbReference type="Gene3D" id="3.40.462.20">
    <property type="match status" value="1"/>
</dbReference>
<dbReference type="Pfam" id="PF01565">
    <property type="entry name" value="FAD_binding_4"/>
    <property type="match status" value="1"/>
</dbReference>
<proteinExistence type="inferred from homology"/>
<dbReference type="InterPro" id="IPR016167">
    <property type="entry name" value="FAD-bd_PCMH_sub1"/>
</dbReference>
<comment type="similarity">
    <text evidence="1">Belongs to the oxygen-dependent FAD-linked oxidoreductase family.</text>
</comment>
<organism evidence="7 8">
    <name type="scientific">Sphaerobolus stellatus (strain SS14)</name>
    <dbReference type="NCBI Taxonomy" id="990650"/>
    <lineage>
        <taxon>Eukaryota</taxon>
        <taxon>Fungi</taxon>
        <taxon>Dikarya</taxon>
        <taxon>Basidiomycota</taxon>
        <taxon>Agaricomycotina</taxon>
        <taxon>Agaricomycetes</taxon>
        <taxon>Phallomycetidae</taxon>
        <taxon>Geastrales</taxon>
        <taxon>Sphaerobolaceae</taxon>
        <taxon>Sphaerobolus</taxon>
    </lineage>
</organism>
<dbReference type="HOGENOM" id="CLU_018354_1_0_1"/>
<dbReference type="SUPFAM" id="SSF56176">
    <property type="entry name" value="FAD-binding/transporter-associated domain-like"/>
    <property type="match status" value="1"/>
</dbReference>
<dbReference type="InterPro" id="IPR016166">
    <property type="entry name" value="FAD-bd_PCMH"/>
</dbReference>
<evidence type="ECO:0000313" key="8">
    <source>
        <dbReference type="Proteomes" id="UP000054279"/>
    </source>
</evidence>
<name>A0A0C9V1Z4_SPHS4</name>
<evidence type="ECO:0000256" key="2">
    <source>
        <dbReference type="ARBA" id="ARBA00022630"/>
    </source>
</evidence>
<dbReference type="InterPro" id="IPR050416">
    <property type="entry name" value="FAD-linked_Oxidoreductase"/>
</dbReference>
<dbReference type="OrthoDB" id="2151789at2759"/>
<dbReference type="Proteomes" id="UP000054279">
    <property type="component" value="Unassembled WGS sequence"/>
</dbReference>
<dbReference type="PANTHER" id="PTHR42973:SF13">
    <property type="entry name" value="FAD-BINDING PCMH-TYPE DOMAIN-CONTAINING PROTEIN"/>
    <property type="match status" value="1"/>
</dbReference>
<evidence type="ECO:0000256" key="5">
    <source>
        <dbReference type="SAM" id="SignalP"/>
    </source>
</evidence>
<dbReference type="InterPro" id="IPR016169">
    <property type="entry name" value="FAD-bd_PCMH_sub2"/>
</dbReference>
<dbReference type="PROSITE" id="PS51387">
    <property type="entry name" value="FAD_PCMH"/>
    <property type="match status" value="1"/>
</dbReference>
<dbReference type="AlphaFoldDB" id="A0A0C9V1Z4"/>
<reference evidence="7 8" key="1">
    <citation type="submission" date="2014-06" db="EMBL/GenBank/DDBJ databases">
        <title>Evolutionary Origins and Diversification of the Mycorrhizal Mutualists.</title>
        <authorList>
            <consortium name="DOE Joint Genome Institute"/>
            <consortium name="Mycorrhizal Genomics Consortium"/>
            <person name="Kohler A."/>
            <person name="Kuo A."/>
            <person name="Nagy L.G."/>
            <person name="Floudas D."/>
            <person name="Copeland A."/>
            <person name="Barry K.W."/>
            <person name="Cichocki N."/>
            <person name="Veneault-Fourrey C."/>
            <person name="LaButti K."/>
            <person name="Lindquist E.A."/>
            <person name="Lipzen A."/>
            <person name="Lundell T."/>
            <person name="Morin E."/>
            <person name="Murat C."/>
            <person name="Riley R."/>
            <person name="Ohm R."/>
            <person name="Sun H."/>
            <person name="Tunlid A."/>
            <person name="Henrissat B."/>
            <person name="Grigoriev I.V."/>
            <person name="Hibbett D.S."/>
            <person name="Martin F."/>
        </authorList>
    </citation>
    <scope>NUCLEOTIDE SEQUENCE [LARGE SCALE GENOMIC DNA]</scope>
    <source>
        <strain evidence="7 8">SS14</strain>
    </source>
</reference>
<dbReference type="PANTHER" id="PTHR42973">
    <property type="entry name" value="BINDING OXIDOREDUCTASE, PUTATIVE (AFU_ORTHOLOGUE AFUA_1G17690)-RELATED"/>
    <property type="match status" value="1"/>
</dbReference>
<dbReference type="GO" id="GO:0016491">
    <property type="term" value="F:oxidoreductase activity"/>
    <property type="evidence" value="ECO:0007669"/>
    <property type="project" value="UniProtKB-KW"/>
</dbReference>
<dbReference type="Gene3D" id="3.30.43.10">
    <property type="entry name" value="Uridine Diphospho-n-acetylenolpyruvylglucosamine Reductase, domain 2"/>
    <property type="match status" value="1"/>
</dbReference>
<gene>
    <name evidence="7" type="ORF">M422DRAFT_36183</name>
</gene>
<feature type="domain" description="FAD-binding PCMH-type" evidence="6">
    <location>
        <begin position="60"/>
        <end position="230"/>
    </location>
</feature>
<keyword evidence="2" id="KW-0285">Flavoprotein</keyword>
<evidence type="ECO:0000256" key="4">
    <source>
        <dbReference type="ARBA" id="ARBA00023002"/>
    </source>
</evidence>
<feature type="signal peptide" evidence="5">
    <location>
        <begin position="1"/>
        <end position="20"/>
    </location>
</feature>
<dbReference type="InterPro" id="IPR006094">
    <property type="entry name" value="Oxid_FAD_bind_N"/>
</dbReference>
<keyword evidence="3" id="KW-0274">FAD</keyword>
<evidence type="ECO:0000313" key="7">
    <source>
        <dbReference type="EMBL" id="KIJ31586.1"/>
    </source>
</evidence>
<dbReference type="GO" id="GO:0071949">
    <property type="term" value="F:FAD binding"/>
    <property type="evidence" value="ECO:0007669"/>
    <property type="project" value="InterPro"/>
</dbReference>